<dbReference type="EMBL" id="MN739746">
    <property type="protein sequence ID" value="QHT24534.1"/>
    <property type="molecule type" value="Genomic_DNA"/>
</dbReference>
<protein>
    <recommendedName>
        <fullName evidence="2">Ankyrin repeat protein</fullName>
    </recommendedName>
</protein>
<dbReference type="AlphaFoldDB" id="A0A6C0E640"/>
<evidence type="ECO:0000313" key="1">
    <source>
        <dbReference type="EMBL" id="QHT24534.1"/>
    </source>
</evidence>
<proteinExistence type="predicted"/>
<sequence>MHSGENIYYTLASDNKCNRLKTGLNIIDESDPMYFNYTNKSNLLHNLYYTKEQNWLRIAIIPNKEQQKLPTTIRYGTTTWKTKKIILSKPYPLYDLETIKKFNLEITDRYINNACGLNKIDILEWWKNMGLDIKYNYNGGVLFDTASVNGHLDVLEWLLKNEFSVKCLTRWTINDVSRNGHVNVLEWWFKHGSLLTYDEEALDYASGEGHIDVLKSWKNSGLELKYSENALDFASGEGRVNVLIWWFESGLPLKYSENALFNACVNGHINVLEWWLNSGLTLKYSENALFNAYDNGYINLQEWWLNSGLTFKYTEKTLDSTTTANDLNVLNWWENSGLLSNYSALLSNYP</sequence>
<dbReference type="InterPro" id="IPR036770">
    <property type="entry name" value="Ankyrin_rpt-contain_sf"/>
</dbReference>
<dbReference type="PANTHER" id="PTHR46586:SF3">
    <property type="entry name" value="ANKYRIN REPEAT-CONTAINING PROTEIN"/>
    <property type="match status" value="1"/>
</dbReference>
<dbReference type="SMART" id="SM00248">
    <property type="entry name" value="ANK"/>
    <property type="match status" value="3"/>
</dbReference>
<dbReference type="InterPro" id="IPR002110">
    <property type="entry name" value="Ankyrin_rpt"/>
</dbReference>
<evidence type="ECO:0008006" key="2">
    <source>
        <dbReference type="Google" id="ProtNLM"/>
    </source>
</evidence>
<reference evidence="1" key="1">
    <citation type="journal article" date="2020" name="Nature">
        <title>Giant virus diversity and host interactions through global metagenomics.</title>
        <authorList>
            <person name="Schulz F."/>
            <person name="Roux S."/>
            <person name="Paez-Espino D."/>
            <person name="Jungbluth S."/>
            <person name="Walsh D.A."/>
            <person name="Denef V.J."/>
            <person name="McMahon K.D."/>
            <person name="Konstantinidis K.T."/>
            <person name="Eloe-Fadrosh E.A."/>
            <person name="Kyrpides N.C."/>
            <person name="Woyke T."/>
        </authorList>
    </citation>
    <scope>NUCLEOTIDE SEQUENCE</scope>
    <source>
        <strain evidence="1">GVMAG-M-3300023179-150</strain>
    </source>
</reference>
<dbReference type="SUPFAM" id="SSF48403">
    <property type="entry name" value="Ankyrin repeat"/>
    <property type="match status" value="1"/>
</dbReference>
<accession>A0A6C0E640</accession>
<dbReference type="InterPro" id="IPR052050">
    <property type="entry name" value="SecEffector_AnkRepeat"/>
</dbReference>
<organism evidence="1">
    <name type="scientific">viral metagenome</name>
    <dbReference type="NCBI Taxonomy" id="1070528"/>
    <lineage>
        <taxon>unclassified sequences</taxon>
        <taxon>metagenomes</taxon>
        <taxon>organismal metagenomes</taxon>
    </lineage>
</organism>
<dbReference type="Gene3D" id="1.25.40.20">
    <property type="entry name" value="Ankyrin repeat-containing domain"/>
    <property type="match status" value="1"/>
</dbReference>
<dbReference type="PANTHER" id="PTHR46586">
    <property type="entry name" value="ANKYRIN REPEAT-CONTAINING PROTEIN"/>
    <property type="match status" value="1"/>
</dbReference>
<name>A0A6C0E640_9ZZZZ</name>